<comment type="caution">
    <text evidence="2">The sequence shown here is derived from an EMBL/GenBank/DDBJ whole genome shotgun (WGS) entry which is preliminary data.</text>
</comment>
<proteinExistence type="predicted"/>
<dbReference type="EMBL" id="JACOFX010000019">
    <property type="protein sequence ID" value="MBC3910795.1"/>
    <property type="molecule type" value="Genomic_DNA"/>
</dbReference>
<gene>
    <name evidence="2" type="ORF">H8L47_24805</name>
</gene>
<sequence length="348" mass="38403">MMSLNMNHSQQARNTGKANQVAALWLLLGLLWPVYSHGQQVNDLLQMDIINAGKTDQSLKKNADSYSLVPRLNQEDTIKYQAVIASMKGKNGDEILEAMQAANADSLAKMSPSSRKSFEDLQKKIQADLKSGAANPEHKSIDAIRQRMYLRLLGIEPGDGKQMTAQQKAYFEHNEAKIRQKYFSPERSESYRRLAEESQAYLMQNLDKQAEYARNFKSSAGAPDQTRASPLPMDVLKFNWLVRKMATQNPAELTPKASSSVPINVNVIRAQIDDLSLQLRSGKAMSVTERYGSNASIVSEADAKSKMQEQVRNGSLATNIPSSSVNGVDKSKAPPEASARKTSAIPGL</sequence>
<feature type="region of interest" description="Disordered" evidence="1">
    <location>
        <begin position="303"/>
        <end position="348"/>
    </location>
</feature>
<protein>
    <recommendedName>
        <fullName evidence="4">Peptidylprolyl isomerase</fullName>
    </recommendedName>
</protein>
<organism evidence="2 3">
    <name type="scientific">Undibacterium umbellatum</name>
    <dbReference type="NCBI Taxonomy" id="2762300"/>
    <lineage>
        <taxon>Bacteria</taxon>
        <taxon>Pseudomonadati</taxon>
        <taxon>Pseudomonadota</taxon>
        <taxon>Betaproteobacteria</taxon>
        <taxon>Burkholderiales</taxon>
        <taxon>Oxalobacteraceae</taxon>
        <taxon>Undibacterium</taxon>
    </lineage>
</organism>
<evidence type="ECO:0000313" key="3">
    <source>
        <dbReference type="Proteomes" id="UP000646911"/>
    </source>
</evidence>
<accession>A0ABR6ZHH6</accession>
<evidence type="ECO:0000313" key="2">
    <source>
        <dbReference type="EMBL" id="MBC3910795.1"/>
    </source>
</evidence>
<evidence type="ECO:0000256" key="1">
    <source>
        <dbReference type="SAM" id="MobiDB-lite"/>
    </source>
</evidence>
<name>A0ABR6ZHH6_9BURK</name>
<reference evidence="2 3" key="1">
    <citation type="submission" date="2020-08" db="EMBL/GenBank/DDBJ databases">
        <title>Novel species isolated from subtropical streams in China.</title>
        <authorList>
            <person name="Lu H."/>
        </authorList>
    </citation>
    <scope>NUCLEOTIDE SEQUENCE [LARGE SCALE GENOMIC DNA]</scope>
    <source>
        <strain evidence="2 3">NL8W</strain>
    </source>
</reference>
<dbReference type="Proteomes" id="UP000646911">
    <property type="component" value="Unassembled WGS sequence"/>
</dbReference>
<keyword evidence="3" id="KW-1185">Reference proteome</keyword>
<evidence type="ECO:0008006" key="4">
    <source>
        <dbReference type="Google" id="ProtNLM"/>
    </source>
</evidence>
<dbReference type="RefSeq" id="WP_186956369.1">
    <property type="nucleotide sequence ID" value="NZ_JACOFX010000019.1"/>
</dbReference>
<feature type="compositionally biased region" description="Polar residues" evidence="1">
    <location>
        <begin position="310"/>
        <end position="326"/>
    </location>
</feature>